<dbReference type="Proteomes" id="UP000307943">
    <property type="component" value="Unassembled WGS sequence"/>
</dbReference>
<dbReference type="CDD" id="cd00229">
    <property type="entry name" value="SGNH_hydrolase"/>
    <property type="match status" value="1"/>
</dbReference>
<protein>
    <submittedName>
        <fullName evidence="2">SGNH/GDSL hydrolase family protein</fullName>
    </submittedName>
</protein>
<evidence type="ECO:0000259" key="1">
    <source>
        <dbReference type="Pfam" id="PF13472"/>
    </source>
</evidence>
<dbReference type="RefSeq" id="WP_139606599.1">
    <property type="nucleotide sequence ID" value="NZ_VDCQ01000070.1"/>
</dbReference>
<dbReference type="OrthoDB" id="388542at2"/>
<dbReference type="InterPro" id="IPR036514">
    <property type="entry name" value="SGNH_hydro_sf"/>
</dbReference>
<reference evidence="2 3" key="1">
    <citation type="submission" date="2019-05" db="EMBL/GenBank/DDBJ databases">
        <title>We sequenced the genome of Paenibacillus hemerocallicola KCTC 33185 for further insight into its adaptation and study the phylogeny of Paenibacillus.</title>
        <authorList>
            <person name="Narsing Rao M.P."/>
        </authorList>
    </citation>
    <scope>NUCLEOTIDE SEQUENCE [LARGE SCALE GENOMIC DNA]</scope>
    <source>
        <strain evidence="2 3">KCTC 33185</strain>
    </source>
</reference>
<dbReference type="Pfam" id="PF13472">
    <property type="entry name" value="Lipase_GDSL_2"/>
    <property type="match status" value="1"/>
</dbReference>
<proteinExistence type="predicted"/>
<gene>
    <name evidence="2" type="ORF">FE784_33460</name>
</gene>
<keyword evidence="3" id="KW-1185">Reference proteome</keyword>
<dbReference type="InterPro" id="IPR013830">
    <property type="entry name" value="SGNH_hydro"/>
</dbReference>
<dbReference type="EMBL" id="VDCQ01000070">
    <property type="protein sequence ID" value="TNJ61881.1"/>
    <property type="molecule type" value="Genomic_DNA"/>
</dbReference>
<evidence type="ECO:0000313" key="3">
    <source>
        <dbReference type="Proteomes" id="UP000307943"/>
    </source>
</evidence>
<feature type="domain" description="SGNH hydrolase-type esterase" evidence="1">
    <location>
        <begin position="20"/>
        <end position="215"/>
    </location>
</feature>
<dbReference type="PANTHER" id="PTHR30383">
    <property type="entry name" value="THIOESTERASE 1/PROTEASE 1/LYSOPHOSPHOLIPASE L1"/>
    <property type="match status" value="1"/>
</dbReference>
<evidence type="ECO:0000313" key="2">
    <source>
        <dbReference type="EMBL" id="TNJ61881.1"/>
    </source>
</evidence>
<dbReference type="Gene3D" id="3.40.50.1110">
    <property type="entry name" value="SGNH hydrolase"/>
    <property type="match status" value="1"/>
</dbReference>
<organism evidence="2 3">
    <name type="scientific">Paenibacillus hemerocallicola</name>
    <dbReference type="NCBI Taxonomy" id="1172614"/>
    <lineage>
        <taxon>Bacteria</taxon>
        <taxon>Bacillati</taxon>
        <taxon>Bacillota</taxon>
        <taxon>Bacilli</taxon>
        <taxon>Bacillales</taxon>
        <taxon>Paenibacillaceae</taxon>
        <taxon>Paenibacillus</taxon>
    </lineage>
</organism>
<sequence length="231" mass="25832">MNSADWKSKLMNGEPVTVVAYGDSWTYGSVADGWYEAREAGLDAELIHGSWVLQLRKHLQSINPNAVVHNRGKGGWTSIQGLDAFGERVAELRPDVLLLNFGINDWKRPIPLGEYRASMERILDETKAIGSACLLWTSGPLSTISGQTYGWKNPVADEAFPATFDQYSDTIRELTVSRNLPLADAEREIEAEWRSGTDISGWFFDAIHFTQQGHDRIFNCIRRTIESVGQG</sequence>
<dbReference type="SUPFAM" id="SSF52266">
    <property type="entry name" value="SGNH hydrolase"/>
    <property type="match status" value="1"/>
</dbReference>
<dbReference type="GO" id="GO:0004622">
    <property type="term" value="F:phosphatidylcholine lysophospholipase activity"/>
    <property type="evidence" value="ECO:0007669"/>
    <property type="project" value="TreeGrafter"/>
</dbReference>
<name>A0A5C4SYP6_9BACL</name>
<keyword evidence="2" id="KW-0378">Hydrolase</keyword>
<dbReference type="AlphaFoldDB" id="A0A5C4SYP6"/>
<dbReference type="InterPro" id="IPR051532">
    <property type="entry name" value="Ester_Hydrolysis_Enzymes"/>
</dbReference>
<dbReference type="PANTHER" id="PTHR30383:SF5">
    <property type="entry name" value="SGNH HYDROLASE-TYPE ESTERASE DOMAIN-CONTAINING PROTEIN"/>
    <property type="match status" value="1"/>
</dbReference>
<comment type="caution">
    <text evidence="2">The sequence shown here is derived from an EMBL/GenBank/DDBJ whole genome shotgun (WGS) entry which is preliminary data.</text>
</comment>
<accession>A0A5C4SYP6</accession>